<keyword evidence="6 7" id="KW-0472">Membrane</keyword>
<dbReference type="PANTHER" id="PTHR40074:SF2">
    <property type="entry name" value="O-ACETYLTRANSFERASE WECH"/>
    <property type="match status" value="1"/>
</dbReference>
<evidence type="ECO:0000256" key="1">
    <source>
        <dbReference type="ARBA" id="ARBA00004651"/>
    </source>
</evidence>
<dbReference type="RefSeq" id="WP_200392629.1">
    <property type="nucleotide sequence ID" value="NZ_JAENIO010000043.1"/>
</dbReference>
<evidence type="ECO:0000259" key="8">
    <source>
        <dbReference type="Pfam" id="PF07786"/>
    </source>
</evidence>
<keyword evidence="10" id="KW-1185">Reference proteome</keyword>
<feature type="transmembrane region" description="Helical" evidence="7">
    <location>
        <begin position="222"/>
        <end position="245"/>
    </location>
</feature>
<feature type="transmembrane region" description="Helical" evidence="7">
    <location>
        <begin position="305"/>
        <end position="328"/>
    </location>
</feature>
<keyword evidence="4 7" id="KW-0812">Transmembrane</keyword>
<feature type="transmembrane region" description="Helical" evidence="7">
    <location>
        <begin position="149"/>
        <end position="169"/>
    </location>
</feature>
<evidence type="ECO:0000256" key="3">
    <source>
        <dbReference type="ARBA" id="ARBA00022475"/>
    </source>
</evidence>
<feature type="transmembrane region" description="Helical" evidence="7">
    <location>
        <begin position="44"/>
        <end position="69"/>
    </location>
</feature>
<evidence type="ECO:0000313" key="9">
    <source>
        <dbReference type="EMBL" id="MBK1835197.1"/>
    </source>
</evidence>
<feature type="transmembrane region" description="Helical" evidence="7">
    <location>
        <begin position="89"/>
        <end position="105"/>
    </location>
</feature>
<keyword evidence="5 7" id="KW-1133">Transmembrane helix</keyword>
<dbReference type="GO" id="GO:0009246">
    <property type="term" value="P:enterobacterial common antigen biosynthetic process"/>
    <property type="evidence" value="ECO:0007669"/>
    <property type="project" value="TreeGrafter"/>
</dbReference>
<dbReference type="Proteomes" id="UP000604083">
    <property type="component" value="Unassembled WGS sequence"/>
</dbReference>
<dbReference type="EMBL" id="JAENIO010000043">
    <property type="protein sequence ID" value="MBK1835197.1"/>
    <property type="molecule type" value="Genomic_DNA"/>
</dbReference>
<proteinExistence type="inferred from homology"/>
<sequence length="369" mass="41720">MPVERERLVFIDFLRGYAILMMLQGHTIGVVLQESFRDPSYPAYLVWHYLTGLTAPVFFLAAGLIFAYLLARSEEEGGARLVRGVKRGLWLMVLGWVLQLWPPVLVDMAAGDWGAGLRFLGKSHVLHTIGWSLILMVALWLLCRRQGRLFAGVAFGLAQVALLAGPVVEEWQPGGGLARLVGTFVAREYAAFPLLPWVGYALMGGALGVLAWRTKWYRRPRYFLLLTACGLVLMFGNPVIVRTFWALLGGVEETRLAEFGGRYWRAGEVLFFTALVGLFCRWLVARGWEQSWPVRVVTTCGQETLTIYFLHVFVVYSVIFGVGLSVFFRREFGPWLSIGTALMVEGLFISLALNLKKLREKWPWLRLLR</sequence>
<evidence type="ECO:0000256" key="2">
    <source>
        <dbReference type="ARBA" id="ARBA00007400"/>
    </source>
</evidence>
<reference evidence="9" key="1">
    <citation type="submission" date="2021-01" db="EMBL/GenBank/DDBJ databases">
        <title>Modified the classification status of verrucomicrobia.</title>
        <authorList>
            <person name="Feng X."/>
        </authorList>
    </citation>
    <scope>NUCLEOTIDE SEQUENCE</scope>
    <source>
        <strain evidence="9">KCTC 12986</strain>
    </source>
</reference>
<accession>A0A934RSP0</accession>
<dbReference type="GO" id="GO:0016413">
    <property type="term" value="F:O-acetyltransferase activity"/>
    <property type="evidence" value="ECO:0007669"/>
    <property type="project" value="TreeGrafter"/>
</dbReference>
<feature type="transmembrane region" description="Helical" evidence="7">
    <location>
        <begin position="334"/>
        <end position="355"/>
    </location>
</feature>
<evidence type="ECO:0000313" key="10">
    <source>
        <dbReference type="Proteomes" id="UP000604083"/>
    </source>
</evidence>
<dbReference type="PANTHER" id="PTHR40074">
    <property type="entry name" value="O-ACETYLTRANSFERASE WECH"/>
    <property type="match status" value="1"/>
</dbReference>
<feature type="transmembrane region" description="Helical" evidence="7">
    <location>
        <begin position="265"/>
        <end position="284"/>
    </location>
</feature>
<comment type="similarity">
    <text evidence="2">Belongs to the acyltransferase 3 family.</text>
</comment>
<dbReference type="AlphaFoldDB" id="A0A934RSP0"/>
<gene>
    <name evidence="9" type="ORF">JIN78_14095</name>
</gene>
<evidence type="ECO:0000256" key="7">
    <source>
        <dbReference type="SAM" id="Phobius"/>
    </source>
</evidence>
<dbReference type="InterPro" id="IPR012429">
    <property type="entry name" value="HGSNAT_cat"/>
</dbReference>
<evidence type="ECO:0000256" key="6">
    <source>
        <dbReference type="ARBA" id="ARBA00023136"/>
    </source>
</evidence>
<feature type="transmembrane region" description="Helical" evidence="7">
    <location>
        <begin position="189"/>
        <end position="210"/>
    </location>
</feature>
<protein>
    <submittedName>
        <fullName evidence="9">DUF1624 domain-containing protein</fullName>
    </submittedName>
</protein>
<dbReference type="Pfam" id="PF07786">
    <property type="entry name" value="HGSNAT_cat"/>
    <property type="match status" value="1"/>
</dbReference>
<comment type="caution">
    <text evidence="9">The sequence shown here is derived from an EMBL/GenBank/DDBJ whole genome shotgun (WGS) entry which is preliminary data.</text>
</comment>
<evidence type="ECO:0000256" key="4">
    <source>
        <dbReference type="ARBA" id="ARBA00022692"/>
    </source>
</evidence>
<dbReference type="GO" id="GO:0005886">
    <property type="term" value="C:plasma membrane"/>
    <property type="evidence" value="ECO:0007669"/>
    <property type="project" value="UniProtKB-SubCell"/>
</dbReference>
<name>A0A934RSP0_9BACT</name>
<keyword evidence="3" id="KW-1003">Cell membrane</keyword>
<comment type="subcellular location">
    <subcellularLocation>
        <location evidence="1">Cell membrane</location>
        <topology evidence="1">Multi-pass membrane protein</topology>
    </subcellularLocation>
</comment>
<feature type="domain" description="Heparan-alpha-glucosaminide N-acetyltransferase catalytic" evidence="8">
    <location>
        <begin position="7"/>
        <end position="219"/>
    </location>
</feature>
<evidence type="ECO:0000256" key="5">
    <source>
        <dbReference type="ARBA" id="ARBA00022989"/>
    </source>
</evidence>
<organism evidence="9 10">
    <name type="scientific">Roseibacillus ishigakijimensis</name>
    <dbReference type="NCBI Taxonomy" id="454146"/>
    <lineage>
        <taxon>Bacteria</taxon>
        <taxon>Pseudomonadati</taxon>
        <taxon>Verrucomicrobiota</taxon>
        <taxon>Verrucomicrobiia</taxon>
        <taxon>Verrucomicrobiales</taxon>
        <taxon>Verrucomicrobiaceae</taxon>
        <taxon>Roseibacillus</taxon>
    </lineage>
</organism>
<feature type="transmembrane region" description="Helical" evidence="7">
    <location>
        <begin position="12"/>
        <end position="32"/>
    </location>
</feature>
<feature type="transmembrane region" description="Helical" evidence="7">
    <location>
        <begin position="125"/>
        <end position="142"/>
    </location>
</feature>